<proteinExistence type="predicted"/>
<gene>
    <name evidence="2" type="ORF">HK18_07650</name>
</gene>
<evidence type="ECO:0000313" key="3">
    <source>
        <dbReference type="Proteomes" id="UP000194946"/>
    </source>
</evidence>
<feature type="chain" id="PRO_5012603430" description="Lipoprotein" evidence="1">
    <location>
        <begin position="21"/>
        <end position="257"/>
    </location>
</feature>
<feature type="signal peptide" evidence="1">
    <location>
        <begin position="1"/>
        <end position="20"/>
    </location>
</feature>
<sequence length="257" mass="29239">MIKNFVKISCLILVSYSLLGCGGTFDIGINKQDFLGDKAIMSFYVQTNSNLLIKNTDIIYISTPTFSCKYNVNTASSACPKTKQILEKIKPDIEKKFIDLGYHITKTSNQANLFVSLDINLYIQNFTDYIPNTSAFDKNPLTKLIAIQNGYYCGTNPVTQKEAYQILNDPQRSNCHSSPVNAYEYNYHYTLSIFEKNNSSTPIYQSKIEPMRIDNFTIYGLINKMIDANFTTFPMKGNGEVIFLTAYPKLEPVNIRY</sequence>
<reference evidence="3" key="1">
    <citation type="submission" date="2014-06" db="EMBL/GenBank/DDBJ databases">
        <authorList>
            <person name="Winans N.J."/>
            <person name="Newell P.D."/>
            <person name="Douglas A.E."/>
        </authorList>
    </citation>
    <scope>NUCLEOTIDE SEQUENCE [LARGE SCALE GENOMIC DNA]</scope>
    <source>
        <strain evidence="3">DmL_052</strain>
    </source>
</reference>
<keyword evidence="3" id="KW-1185">Reference proteome</keyword>
<accession>A0A251ZVP1</accession>
<dbReference type="PROSITE" id="PS51257">
    <property type="entry name" value="PROKAR_LIPOPROTEIN"/>
    <property type="match status" value="1"/>
</dbReference>
<protein>
    <recommendedName>
        <fullName evidence="4">Lipoprotein</fullName>
    </recommendedName>
</protein>
<organism evidence="2 3">
    <name type="scientific">Commensalibacter intestini</name>
    <dbReference type="NCBI Taxonomy" id="479936"/>
    <lineage>
        <taxon>Bacteria</taxon>
        <taxon>Pseudomonadati</taxon>
        <taxon>Pseudomonadota</taxon>
        <taxon>Alphaproteobacteria</taxon>
        <taxon>Acetobacterales</taxon>
        <taxon>Acetobacteraceae</taxon>
    </lineage>
</organism>
<name>A0A251ZVP1_9PROT</name>
<dbReference type="Proteomes" id="UP000194946">
    <property type="component" value="Unassembled WGS sequence"/>
</dbReference>
<dbReference type="EMBL" id="JOPB01000005">
    <property type="protein sequence ID" value="OUI78747.1"/>
    <property type="molecule type" value="Genomic_DNA"/>
</dbReference>
<evidence type="ECO:0000256" key="1">
    <source>
        <dbReference type="SAM" id="SignalP"/>
    </source>
</evidence>
<evidence type="ECO:0008006" key="4">
    <source>
        <dbReference type="Google" id="ProtNLM"/>
    </source>
</evidence>
<keyword evidence="1" id="KW-0732">Signal</keyword>
<evidence type="ECO:0000313" key="2">
    <source>
        <dbReference type="EMBL" id="OUI78747.1"/>
    </source>
</evidence>
<dbReference type="AlphaFoldDB" id="A0A251ZVP1"/>
<comment type="caution">
    <text evidence="2">The sequence shown here is derived from an EMBL/GenBank/DDBJ whole genome shotgun (WGS) entry which is preliminary data.</text>
</comment>